<reference evidence="12 13" key="1">
    <citation type="journal article" date="2021" name="Sci. Rep.">
        <title>Genome sequencing of the multicellular alga Astrephomene provides insights into convergent evolution of germ-soma differentiation.</title>
        <authorList>
            <person name="Yamashita S."/>
            <person name="Yamamoto K."/>
            <person name="Matsuzaki R."/>
            <person name="Suzuki S."/>
            <person name="Yamaguchi H."/>
            <person name="Hirooka S."/>
            <person name="Minakuchi Y."/>
            <person name="Miyagishima S."/>
            <person name="Kawachi M."/>
            <person name="Toyoda A."/>
            <person name="Nozaki H."/>
        </authorList>
    </citation>
    <scope>NUCLEOTIDE SEQUENCE [LARGE SCALE GENOMIC DNA]</scope>
    <source>
        <strain evidence="12 13">NIES-4017</strain>
    </source>
</reference>
<feature type="region of interest" description="Disordered" evidence="9">
    <location>
        <begin position="115"/>
        <end position="155"/>
    </location>
</feature>
<accession>A0AAD3E661</accession>
<evidence type="ECO:0000256" key="4">
    <source>
        <dbReference type="ARBA" id="ARBA00022692"/>
    </source>
</evidence>
<dbReference type="Gene3D" id="1.20.1530.20">
    <property type="match status" value="1"/>
</dbReference>
<evidence type="ECO:0000313" key="13">
    <source>
        <dbReference type="Proteomes" id="UP001054857"/>
    </source>
</evidence>
<evidence type="ECO:0000256" key="8">
    <source>
        <dbReference type="ARBA" id="ARBA00023136"/>
    </source>
</evidence>
<evidence type="ECO:0000256" key="2">
    <source>
        <dbReference type="ARBA" id="ARBA00022448"/>
    </source>
</evidence>
<proteinExistence type="predicted"/>
<keyword evidence="7" id="KW-0406">Ion transport</keyword>
<feature type="domain" description="Cation/H+ exchanger transmembrane" evidence="11">
    <location>
        <begin position="217"/>
        <end position="286"/>
    </location>
</feature>
<dbReference type="AlphaFoldDB" id="A0AAD3E661"/>
<evidence type="ECO:0000256" key="9">
    <source>
        <dbReference type="SAM" id="MobiDB-lite"/>
    </source>
</evidence>
<evidence type="ECO:0000256" key="1">
    <source>
        <dbReference type="ARBA" id="ARBA00004141"/>
    </source>
</evidence>
<organism evidence="12 13">
    <name type="scientific">Astrephomene gubernaculifera</name>
    <dbReference type="NCBI Taxonomy" id="47775"/>
    <lineage>
        <taxon>Eukaryota</taxon>
        <taxon>Viridiplantae</taxon>
        <taxon>Chlorophyta</taxon>
        <taxon>core chlorophytes</taxon>
        <taxon>Chlorophyceae</taxon>
        <taxon>CS clade</taxon>
        <taxon>Chlamydomonadales</taxon>
        <taxon>Astrephomenaceae</taxon>
        <taxon>Astrephomene</taxon>
    </lineage>
</organism>
<evidence type="ECO:0000259" key="11">
    <source>
        <dbReference type="Pfam" id="PF00999"/>
    </source>
</evidence>
<name>A0AAD3E661_9CHLO</name>
<evidence type="ECO:0000256" key="3">
    <source>
        <dbReference type="ARBA" id="ARBA00022449"/>
    </source>
</evidence>
<keyword evidence="5 10" id="KW-0732">Signal</keyword>
<keyword evidence="13" id="KW-1185">Reference proteome</keyword>
<comment type="caution">
    <text evidence="12">The sequence shown here is derived from an EMBL/GenBank/DDBJ whole genome shotgun (WGS) entry which is preliminary data.</text>
</comment>
<dbReference type="GO" id="GO:0015386">
    <property type="term" value="F:potassium:proton antiporter activity"/>
    <property type="evidence" value="ECO:0007669"/>
    <property type="project" value="InterPro"/>
</dbReference>
<dbReference type="InterPro" id="IPR006153">
    <property type="entry name" value="Cation/H_exchanger_TM"/>
</dbReference>
<keyword evidence="2" id="KW-0813">Transport</keyword>
<comment type="subcellular location">
    <subcellularLocation>
        <location evidence="1">Membrane</location>
        <topology evidence="1">Multi-pass membrane protein</topology>
    </subcellularLocation>
</comment>
<keyword evidence="8" id="KW-0472">Membrane</keyword>
<dbReference type="PANTHER" id="PTHR16254">
    <property type="entry name" value="POTASSIUM/PROTON ANTIPORTER-RELATED"/>
    <property type="match status" value="1"/>
</dbReference>
<keyword evidence="4" id="KW-0812">Transmembrane</keyword>
<evidence type="ECO:0000256" key="5">
    <source>
        <dbReference type="ARBA" id="ARBA00022729"/>
    </source>
</evidence>
<evidence type="ECO:0000256" key="7">
    <source>
        <dbReference type="ARBA" id="ARBA00023065"/>
    </source>
</evidence>
<dbReference type="Pfam" id="PF00999">
    <property type="entry name" value="Na_H_Exchanger"/>
    <property type="match status" value="1"/>
</dbReference>
<keyword evidence="3" id="KW-0050">Antiport</keyword>
<evidence type="ECO:0000256" key="10">
    <source>
        <dbReference type="SAM" id="SignalP"/>
    </source>
</evidence>
<feature type="non-terminal residue" evidence="12">
    <location>
        <position position="1"/>
    </location>
</feature>
<evidence type="ECO:0000313" key="12">
    <source>
        <dbReference type="EMBL" id="GFR52321.1"/>
    </source>
</evidence>
<dbReference type="EMBL" id="BMAR01000061">
    <property type="protein sequence ID" value="GFR52321.1"/>
    <property type="molecule type" value="Genomic_DNA"/>
</dbReference>
<dbReference type="PANTHER" id="PTHR16254:SF14">
    <property type="entry name" value="TRANSMEMBRANE AND COILED-COIL DOMAIN-CONTAINING PROTEIN 3"/>
    <property type="match status" value="1"/>
</dbReference>
<feature type="compositionally biased region" description="Low complexity" evidence="9">
    <location>
        <begin position="134"/>
        <end position="155"/>
    </location>
</feature>
<dbReference type="Proteomes" id="UP001054857">
    <property type="component" value="Unassembled WGS sequence"/>
</dbReference>
<dbReference type="InterPro" id="IPR045158">
    <property type="entry name" value="KEA4/5/6-like"/>
</dbReference>
<sequence length="286" mass="29012">MRHIHETLVLLLLLAPLSTVAGGDDVAGPIVKLVDLQAKQDNGTAKDTSSSGSKPETIAQYLDAALQKEFTKETSEDAKGGANFNATVQQEEAKLETVVRITGKTTAVQQVTAATTNGTDSATEDAKTGGGSGSSASGGETATATGATASNSTKSAAPEADAAAAAAAATATSSASEVDRIIDSQDNEFVLSKPSESVASLTLDQQLIMDIAVLLVAAALFGSLFEAVRQPVINGYLIGGAVVGPGGLNMIKELVQVESLAQLGVQLLLFGLGLELSLGKLRAVWG</sequence>
<keyword evidence="6" id="KW-1133">Transmembrane helix</keyword>
<dbReference type="GO" id="GO:0016020">
    <property type="term" value="C:membrane"/>
    <property type="evidence" value="ECO:0007669"/>
    <property type="project" value="UniProtKB-SubCell"/>
</dbReference>
<evidence type="ECO:0000256" key="6">
    <source>
        <dbReference type="ARBA" id="ARBA00022989"/>
    </source>
</evidence>
<protein>
    <recommendedName>
        <fullName evidence="11">Cation/H+ exchanger transmembrane domain-containing protein</fullName>
    </recommendedName>
</protein>
<feature type="chain" id="PRO_5042284022" description="Cation/H+ exchanger transmembrane domain-containing protein" evidence="10">
    <location>
        <begin position="23"/>
        <end position="286"/>
    </location>
</feature>
<dbReference type="InterPro" id="IPR038770">
    <property type="entry name" value="Na+/solute_symporter_sf"/>
</dbReference>
<feature type="signal peptide" evidence="10">
    <location>
        <begin position="1"/>
        <end position="22"/>
    </location>
</feature>
<gene>
    <name evidence="12" type="ORF">Agub_g14858</name>
</gene>